<accession>A0A8S1WIL3</accession>
<keyword evidence="2" id="KW-1185">Reference proteome</keyword>
<sequence>MLDRQLTKLKIVSQKNCGQLVHFLRTWLLKKNPKIKFFQLIEQFLEQSMVEFMKPIQSNYLNCIVSIMKKNKIVIIWNTPKISSDIVTRINFDRKIMAQFGILGQCVYSMTHI</sequence>
<name>A0A8S1WIL3_PAROT</name>
<dbReference type="Proteomes" id="UP000683925">
    <property type="component" value="Unassembled WGS sequence"/>
</dbReference>
<evidence type="ECO:0000313" key="2">
    <source>
        <dbReference type="Proteomes" id="UP000683925"/>
    </source>
</evidence>
<gene>
    <name evidence="1" type="ORF">POCTA_138.1.T0940191</name>
</gene>
<proteinExistence type="predicted"/>
<evidence type="ECO:0000313" key="1">
    <source>
        <dbReference type="EMBL" id="CAD8189273.1"/>
    </source>
</evidence>
<dbReference type="EMBL" id="CAJJDP010000093">
    <property type="protein sequence ID" value="CAD8189273.1"/>
    <property type="molecule type" value="Genomic_DNA"/>
</dbReference>
<protein>
    <submittedName>
        <fullName evidence="1">Uncharacterized protein</fullName>
    </submittedName>
</protein>
<dbReference type="AlphaFoldDB" id="A0A8S1WIL3"/>
<comment type="caution">
    <text evidence="1">The sequence shown here is derived from an EMBL/GenBank/DDBJ whole genome shotgun (WGS) entry which is preliminary data.</text>
</comment>
<reference evidence="1" key="1">
    <citation type="submission" date="2021-01" db="EMBL/GenBank/DDBJ databases">
        <authorList>
            <consortium name="Genoscope - CEA"/>
            <person name="William W."/>
        </authorList>
    </citation>
    <scope>NUCLEOTIDE SEQUENCE</scope>
</reference>
<organism evidence="1 2">
    <name type="scientific">Paramecium octaurelia</name>
    <dbReference type="NCBI Taxonomy" id="43137"/>
    <lineage>
        <taxon>Eukaryota</taxon>
        <taxon>Sar</taxon>
        <taxon>Alveolata</taxon>
        <taxon>Ciliophora</taxon>
        <taxon>Intramacronucleata</taxon>
        <taxon>Oligohymenophorea</taxon>
        <taxon>Peniculida</taxon>
        <taxon>Parameciidae</taxon>
        <taxon>Paramecium</taxon>
    </lineage>
</organism>